<name>A0A3Q0J4A9_DIACI</name>
<dbReference type="InterPro" id="IPR005303">
    <property type="entry name" value="MOCOS_middle"/>
</dbReference>
<dbReference type="Pfam" id="PF03476">
    <property type="entry name" value="MOSC_N"/>
    <property type="match status" value="1"/>
</dbReference>
<organism evidence="2 3">
    <name type="scientific">Diaphorina citri</name>
    <name type="common">Asian citrus psyllid</name>
    <dbReference type="NCBI Taxonomy" id="121845"/>
    <lineage>
        <taxon>Eukaryota</taxon>
        <taxon>Metazoa</taxon>
        <taxon>Ecdysozoa</taxon>
        <taxon>Arthropoda</taxon>
        <taxon>Hexapoda</taxon>
        <taxon>Insecta</taxon>
        <taxon>Pterygota</taxon>
        <taxon>Neoptera</taxon>
        <taxon>Paraneoptera</taxon>
        <taxon>Hemiptera</taxon>
        <taxon>Sternorrhyncha</taxon>
        <taxon>Psylloidea</taxon>
        <taxon>Psyllidae</taxon>
        <taxon>Diaphorininae</taxon>
        <taxon>Diaphorina</taxon>
    </lineage>
</organism>
<feature type="domain" description="MOSC" evidence="1">
    <location>
        <begin position="117"/>
        <end position="290"/>
    </location>
</feature>
<dbReference type="PANTHER" id="PTHR14237">
    <property type="entry name" value="MOLYBDOPTERIN COFACTOR SULFURASE MOSC"/>
    <property type="match status" value="1"/>
</dbReference>
<dbReference type="SUPFAM" id="SSF50800">
    <property type="entry name" value="PK beta-barrel domain-like"/>
    <property type="match status" value="1"/>
</dbReference>
<keyword evidence="2" id="KW-1185">Reference proteome</keyword>
<evidence type="ECO:0000259" key="1">
    <source>
        <dbReference type="PROSITE" id="PS51340"/>
    </source>
</evidence>
<dbReference type="PaxDb" id="121845-A0A3Q0J4A9"/>
<dbReference type="InterPro" id="IPR011037">
    <property type="entry name" value="Pyrv_Knase-like_insert_dom_sf"/>
</dbReference>
<dbReference type="Pfam" id="PF03473">
    <property type="entry name" value="MOSC"/>
    <property type="match status" value="1"/>
</dbReference>
<reference evidence="3" key="1">
    <citation type="submission" date="2025-08" db="UniProtKB">
        <authorList>
            <consortium name="RefSeq"/>
        </authorList>
    </citation>
    <scope>IDENTIFICATION</scope>
</reference>
<sequence length="294" mass="33876">MHLTLLFHYGETLVEVQDGCLEDRSFVLFNEKEKNFISSKKFNHLLLIQTEYMGGGAFQFSVYNQPSYEKLTIQVADILQTSHTKSFTLYVDEVLEAFDCGDLASDWFAKYLLNQSDRSIRLGLSTNRRRSIGDNYLRKYTTVYDNVNDEDIGVYADMTSYMVLNENSLRDLNKKMSDIGVEDVSMLQFRGNIVVDGPPSYAEDTWDWVRFNSDVITRQVKPCTRCILTTVHPDTGRKQPDSQPLKMLQMYRAVPDLERRKVENFAPMFGVYMGVHRTGYVNVGDDVYVGCDDE</sequence>
<accession>A0A3Q0J4A9</accession>
<dbReference type="GO" id="GO:0030170">
    <property type="term" value="F:pyridoxal phosphate binding"/>
    <property type="evidence" value="ECO:0007669"/>
    <property type="project" value="InterPro"/>
</dbReference>
<dbReference type="PANTHER" id="PTHR14237:SF19">
    <property type="entry name" value="MITOCHONDRIAL AMIDOXIME REDUCING COMPONENT 1"/>
    <property type="match status" value="1"/>
</dbReference>
<dbReference type="RefSeq" id="XP_026683334.1">
    <property type="nucleotide sequence ID" value="XM_026827533.1"/>
</dbReference>
<proteinExistence type="predicted"/>
<dbReference type="KEGG" id="dci:103514610"/>
<dbReference type="STRING" id="121845.A0A3Q0J4A9"/>
<evidence type="ECO:0000313" key="2">
    <source>
        <dbReference type="Proteomes" id="UP000079169"/>
    </source>
</evidence>
<dbReference type="AlphaFoldDB" id="A0A3Q0J4A9"/>
<dbReference type="GeneID" id="103514610"/>
<dbReference type="GO" id="GO:0030151">
    <property type="term" value="F:molybdenum ion binding"/>
    <property type="evidence" value="ECO:0007669"/>
    <property type="project" value="InterPro"/>
</dbReference>
<dbReference type="SUPFAM" id="SSF141673">
    <property type="entry name" value="MOSC N-terminal domain-like"/>
    <property type="match status" value="1"/>
</dbReference>
<dbReference type="GO" id="GO:0003824">
    <property type="term" value="F:catalytic activity"/>
    <property type="evidence" value="ECO:0007669"/>
    <property type="project" value="InterPro"/>
</dbReference>
<dbReference type="Proteomes" id="UP000079169">
    <property type="component" value="Unplaced"/>
</dbReference>
<protein>
    <submittedName>
        <fullName evidence="3">Mitochondrial amidoxime-reducing component 1-like</fullName>
    </submittedName>
</protein>
<dbReference type="PROSITE" id="PS51340">
    <property type="entry name" value="MOSC"/>
    <property type="match status" value="1"/>
</dbReference>
<evidence type="ECO:0000313" key="3">
    <source>
        <dbReference type="RefSeq" id="XP_026683334.1"/>
    </source>
</evidence>
<dbReference type="InterPro" id="IPR005302">
    <property type="entry name" value="MoCF_Sase_C"/>
</dbReference>
<gene>
    <name evidence="3" type="primary">LOC103514610</name>
</gene>